<reference evidence="2 5" key="2">
    <citation type="submission" date="2022-05" db="EMBL/GenBank/DDBJ databases">
        <title>Genome Sequencing of Bee-Associated Microbes.</title>
        <authorList>
            <person name="Dunlap C."/>
        </authorList>
    </citation>
    <scope>NUCLEOTIDE SEQUENCE [LARGE SCALE GENOMIC DNA]</scope>
    <source>
        <strain evidence="2 5">NRRL B-23120</strain>
    </source>
</reference>
<accession>A0A410WXM1</accession>
<feature type="domain" description="DUF4166" evidence="1">
    <location>
        <begin position="16"/>
        <end position="200"/>
    </location>
</feature>
<sequence>MASIYERALGEEFGRLHPRIRERFGFGSEDGVASIGAGVMHRIWASKWTALPLLIGTSRHIMFPESGTEIPFTIENYAYRDGYGRETVTWNRHFTFRSKVRHFDATMIYSSRRRRIVDYLGNKQHLAVDLELEAAPNGGIRIRSSDQRFYEGWLQFPFPAGLTGTAEVCEWFDDAEDAYKISVNVSNPVFGPVFGYQGTFRAQLVPCGRTDIPDHAKPLREELRE</sequence>
<protein>
    <submittedName>
        <fullName evidence="3">DUF4166 domain-containing protein</fullName>
    </submittedName>
</protein>
<name>A0A410WXM1_9BACL</name>
<evidence type="ECO:0000259" key="1">
    <source>
        <dbReference type="Pfam" id="PF13761"/>
    </source>
</evidence>
<evidence type="ECO:0000313" key="5">
    <source>
        <dbReference type="Proteomes" id="UP001527202"/>
    </source>
</evidence>
<proteinExistence type="predicted"/>
<reference evidence="3 4" key="1">
    <citation type="submission" date="2018-01" db="EMBL/GenBank/DDBJ databases">
        <title>The whole genome sequencing and assembly of Paenibacillus chitinolyticus KCCM 41400 strain.</title>
        <authorList>
            <person name="Kim J.-Y."/>
            <person name="Park M.-K."/>
            <person name="Lee Y.-J."/>
            <person name="Yi H."/>
            <person name="Bahn Y.-S."/>
            <person name="Kim J.F."/>
            <person name="Lee D.-W."/>
        </authorList>
    </citation>
    <scope>NUCLEOTIDE SEQUENCE [LARGE SCALE GENOMIC DNA]</scope>
    <source>
        <strain evidence="3 4">KCCM 41400</strain>
    </source>
</reference>
<organism evidence="3 4">
    <name type="scientific">Paenibacillus chitinolyticus</name>
    <dbReference type="NCBI Taxonomy" id="79263"/>
    <lineage>
        <taxon>Bacteria</taxon>
        <taxon>Bacillati</taxon>
        <taxon>Bacillota</taxon>
        <taxon>Bacilli</taxon>
        <taxon>Bacillales</taxon>
        <taxon>Paenibacillaceae</taxon>
        <taxon>Paenibacillus</taxon>
    </lineage>
</organism>
<dbReference type="AlphaFoldDB" id="A0A410WXM1"/>
<evidence type="ECO:0000313" key="4">
    <source>
        <dbReference type="Proteomes" id="UP000288943"/>
    </source>
</evidence>
<dbReference type="KEGG" id="pchi:PC41400_16195"/>
<evidence type="ECO:0000313" key="2">
    <source>
        <dbReference type="EMBL" id="MCY9598241.1"/>
    </source>
</evidence>
<keyword evidence="5" id="KW-1185">Reference proteome</keyword>
<dbReference type="Proteomes" id="UP001527202">
    <property type="component" value="Unassembled WGS sequence"/>
</dbReference>
<dbReference type="EMBL" id="JAMDMJ010000029">
    <property type="protein sequence ID" value="MCY9598241.1"/>
    <property type="molecule type" value="Genomic_DNA"/>
</dbReference>
<dbReference type="EMBL" id="CP026520">
    <property type="protein sequence ID" value="QAV19134.1"/>
    <property type="molecule type" value="Genomic_DNA"/>
</dbReference>
<gene>
    <name evidence="2" type="ORF">M5X16_21055</name>
    <name evidence="3" type="ORF">PC41400_16195</name>
</gene>
<dbReference type="InterPro" id="IPR025311">
    <property type="entry name" value="DUF4166"/>
</dbReference>
<evidence type="ECO:0000313" key="3">
    <source>
        <dbReference type="EMBL" id="QAV19134.1"/>
    </source>
</evidence>
<dbReference type="GeneID" id="95376350"/>
<dbReference type="RefSeq" id="WP_042225922.1">
    <property type="nucleotide sequence ID" value="NZ_CP026520.1"/>
</dbReference>
<dbReference type="OrthoDB" id="2448833at2"/>
<dbReference type="Proteomes" id="UP000288943">
    <property type="component" value="Chromosome"/>
</dbReference>
<dbReference type="Pfam" id="PF13761">
    <property type="entry name" value="DUF4166"/>
    <property type="match status" value="1"/>
</dbReference>